<evidence type="ECO:0000256" key="5">
    <source>
        <dbReference type="ARBA" id="ARBA00022692"/>
    </source>
</evidence>
<keyword evidence="3" id="KW-0813">Transport</keyword>
<dbReference type="Pfam" id="PF00474">
    <property type="entry name" value="SSF"/>
    <property type="match status" value="1"/>
</dbReference>
<keyword evidence="9" id="KW-0406">Ion transport</keyword>
<keyword evidence="4" id="KW-1003">Cell membrane</keyword>
<name>A0A2Z3LFH0_9BACT</name>
<feature type="transmembrane region" description="Helical" evidence="14">
    <location>
        <begin position="383"/>
        <end position="406"/>
    </location>
</feature>
<keyword evidence="6" id="KW-0769">Symport</keyword>
<comment type="catalytic activity">
    <reaction evidence="12">
        <text>L-proline(in) + Na(+)(in) = L-proline(out) + Na(+)(out)</text>
        <dbReference type="Rhea" id="RHEA:28967"/>
        <dbReference type="ChEBI" id="CHEBI:29101"/>
        <dbReference type="ChEBI" id="CHEBI:60039"/>
    </reaction>
</comment>
<dbReference type="PROSITE" id="PS50283">
    <property type="entry name" value="NA_SOLUT_SYMP_3"/>
    <property type="match status" value="1"/>
</dbReference>
<evidence type="ECO:0000256" key="12">
    <source>
        <dbReference type="ARBA" id="ARBA00033708"/>
    </source>
</evidence>
<comment type="subcellular location">
    <subcellularLocation>
        <location evidence="1">Cell membrane</location>
        <topology evidence="1">Multi-pass membrane protein</topology>
    </subcellularLocation>
</comment>
<evidence type="ECO:0000313" key="16">
    <source>
        <dbReference type="Proteomes" id="UP000245872"/>
    </source>
</evidence>
<dbReference type="KEGG" id="cher:DK880_00012"/>
<evidence type="ECO:0000256" key="9">
    <source>
        <dbReference type="ARBA" id="ARBA00023065"/>
    </source>
</evidence>
<feature type="transmembrane region" description="Helical" evidence="14">
    <location>
        <begin position="263"/>
        <end position="287"/>
    </location>
</feature>
<evidence type="ECO:0000256" key="6">
    <source>
        <dbReference type="ARBA" id="ARBA00022847"/>
    </source>
</evidence>
<evidence type="ECO:0000313" key="15">
    <source>
        <dbReference type="EMBL" id="AWN81355.1"/>
    </source>
</evidence>
<gene>
    <name evidence="15" type="primary">putP_1</name>
    <name evidence="15" type="ORF">DK880_00012</name>
</gene>
<dbReference type="Proteomes" id="UP000245872">
    <property type="component" value="Chromosome"/>
</dbReference>
<feature type="transmembrane region" description="Helical" evidence="14">
    <location>
        <begin position="221"/>
        <end position="243"/>
    </location>
</feature>
<accession>A0A2Z3LFH0</accession>
<protein>
    <submittedName>
        <fullName evidence="15">High-affinity proline transporter PutP</fullName>
    </submittedName>
</protein>
<feature type="transmembrane region" description="Helical" evidence="14">
    <location>
        <begin position="357"/>
        <end position="376"/>
    </location>
</feature>
<feature type="transmembrane region" description="Helical" evidence="14">
    <location>
        <begin position="60"/>
        <end position="80"/>
    </location>
</feature>
<dbReference type="PANTHER" id="PTHR48086:SF3">
    <property type="entry name" value="SODIUM_PROLINE SYMPORTER"/>
    <property type="match status" value="1"/>
</dbReference>
<evidence type="ECO:0000256" key="2">
    <source>
        <dbReference type="ARBA" id="ARBA00006434"/>
    </source>
</evidence>
<feature type="transmembrane region" description="Helical" evidence="14">
    <location>
        <begin position="307"/>
        <end position="325"/>
    </location>
</feature>
<feature type="transmembrane region" description="Helical" evidence="14">
    <location>
        <begin position="149"/>
        <end position="168"/>
    </location>
</feature>
<sequence>MVMAFLLLTLVVGLYYSRRVTTFREYAIGNKQFATATLVATLLATDFGGGGLLRCVEETYIQGFSWILFFLSTALGYWLLSPLLLRMGPFMQHLSLAESIGSVYGNKPRFITALSSIVCHIFYLAAQIIAMETAIKQCIGLSDSGNIEAMQKTVTVIAAFILITYSMFGGIRSVTFTDVLQFITFTAIIPLLVWFIFKITNKSMVQVISILHKEPKFQLNSCLYMDKLLGIAALFLTNLTTFIDPITIQRIYMASSPIQARKLFLYSSTFAMVIKGFITLIALLLFVKMPTLYKDQVWPYIFETLPVIFKGLIAISILAMAMSTADSMLNIGSIMVSHDIVGNIQTTKVLTDKHKLVLARLTVLIIGVCALLLVFWKRDLLSLLYLAFDFSVPIITAPFLLSVYGFRGSSRTALIGMATGIVAILAWNRCVEPITAINGAFPSMLANGLAMLAAHYLLPHPAGTGWVPPDKIYQQRQQEKARIARRSKQERDGIPSIKRMYCKEII</sequence>
<evidence type="ECO:0000256" key="3">
    <source>
        <dbReference type="ARBA" id="ARBA00022448"/>
    </source>
</evidence>
<evidence type="ECO:0000256" key="11">
    <source>
        <dbReference type="ARBA" id="ARBA00023201"/>
    </source>
</evidence>
<keyword evidence="11" id="KW-0739">Sodium transport</keyword>
<evidence type="ECO:0000256" key="8">
    <source>
        <dbReference type="ARBA" id="ARBA00023053"/>
    </source>
</evidence>
<reference evidence="15 16" key="1">
    <citation type="submission" date="2018-05" db="EMBL/GenBank/DDBJ databases">
        <title>Candidatus Cardinium hertigii Genome Assembly.</title>
        <authorList>
            <person name="Showmaker K.C."/>
            <person name="Walden K.O."/>
            <person name="Fields C.J."/>
            <person name="Lambert K.N."/>
            <person name="Hudson M.E."/>
        </authorList>
    </citation>
    <scope>NUCLEOTIDE SEQUENCE [LARGE SCALE GENOMIC DNA]</scope>
    <source>
        <strain evidence="16">cHgTN10</strain>
    </source>
</reference>
<dbReference type="GO" id="GO:0005886">
    <property type="term" value="C:plasma membrane"/>
    <property type="evidence" value="ECO:0007669"/>
    <property type="project" value="UniProtKB-SubCell"/>
</dbReference>
<comment type="similarity">
    <text evidence="2 13">Belongs to the sodium:solute symporter (SSF) (TC 2.A.21) family.</text>
</comment>
<dbReference type="AlphaFoldDB" id="A0A2Z3LFH0"/>
<keyword evidence="5 14" id="KW-0812">Transmembrane</keyword>
<evidence type="ECO:0000256" key="4">
    <source>
        <dbReference type="ARBA" id="ARBA00022475"/>
    </source>
</evidence>
<dbReference type="InterPro" id="IPR001734">
    <property type="entry name" value="Na/solute_symporter"/>
</dbReference>
<dbReference type="CDD" id="cd10322">
    <property type="entry name" value="SLC5sbd"/>
    <property type="match status" value="1"/>
</dbReference>
<feature type="transmembrane region" description="Helical" evidence="14">
    <location>
        <begin position="180"/>
        <end position="200"/>
    </location>
</feature>
<dbReference type="Gene3D" id="1.20.1730.10">
    <property type="entry name" value="Sodium/glucose cotransporter"/>
    <property type="match status" value="1"/>
</dbReference>
<proteinExistence type="inferred from homology"/>
<keyword evidence="7 14" id="KW-1133">Transmembrane helix</keyword>
<keyword evidence="8" id="KW-0915">Sodium</keyword>
<dbReference type="InterPro" id="IPR050277">
    <property type="entry name" value="Sodium:Solute_Symporter"/>
</dbReference>
<feature type="transmembrane region" description="Helical" evidence="14">
    <location>
        <begin position="110"/>
        <end position="129"/>
    </location>
</feature>
<keyword evidence="10 14" id="KW-0472">Membrane</keyword>
<feature type="transmembrane region" description="Helical" evidence="14">
    <location>
        <begin position="412"/>
        <end position="428"/>
    </location>
</feature>
<feature type="transmembrane region" description="Helical" evidence="14">
    <location>
        <begin position="35"/>
        <end position="53"/>
    </location>
</feature>
<evidence type="ECO:0000256" key="13">
    <source>
        <dbReference type="RuleBase" id="RU362091"/>
    </source>
</evidence>
<dbReference type="GO" id="GO:0015293">
    <property type="term" value="F:symporter activity"/>
    <property type="evidence" value="ECO:0007669"/>
    <property type="project" value="UniProtKB-KW"/>
</dbReference>
<dbReference type="InterPro" id="IPR038377">
    <property type="entry name" value="Na/Glc_symporter_sf"/>
</dbReference>
<evidence type="ECO:0000256" key="1">
    <source>
        <dbReference type="ARBA" id="ARBA00004651"/>
    </source>
</evidence>
<evidence type="ECO:0000256" key="14">
    <source>
        <dbReference type="SAM" id="Phobius"/>
    </source>
</evidence>
<organism evidence="15 16">
    <name type="scientific">Candidatus Cardinium hertigii</name>
    <dbReference type="NCBI Taxonomy" id="247481"/>
    <lineage>
        <taxon>Bacteria</taxon>
        <taxon>Pseudomonadati</taxon>
        <taxon>Bacteroidota</taxon>
        <taxon>Cytophagia</taxon>
        <taxon>Cytophagales</taxon>
        <taxon>Amoebophilaceae</taxon>
        <taxon>Candidatus Cardinium</taxon>
    </lineage>
</organism>
<evidence type="ECO:0000256" key="7">
    <source>
        <dbReference type="ARBA" id="ARBA00022989"/>
    </source>
</evidence>
<feature type="transmembrane region" description="Helical" evidence="14">
    <location>
        <begin position="440"/>
        <end position="458"/>
    </location>
</feature>
<evidence type="ECO:0000256" key="10">
    <source>
        <dbReference type="ARBA" id="ARBA00023136"/>
    </source>
</evidence>
<dbReference type="GO" id="GO:0006814">
    <property type="term" value="P:sodium ion transport"/>
    <property type="evidence" value="ECO:0007669"/>
    <property type="project" value="UniProtKB-KW"/>
</dbReference>
<dbReference type="EMBL" id="CP029619">
    <property type="protein sequence ID" value="AWN81355.1"/>
    <property type="molecule type" value="Genomic_DNA"/>
</dbReference>
<keyword evidence="16" id="KW-1185">Reference proteome</keyword>
<dbReference type="PANTHER" id="PTHR48086">
    <property type="entry name" value="SODIUM/PROLINE SYMPORTER-RELATED"/>
    <property type="match status" value="1"/>
</dbReference>